<dbReference type="RefSeq" id="WP_346088368.1">
    <property type="nucleotide sequence ID" value="NZ_BAAAVA010000012.1"/>
</dbReference>
<keyword evidence="2" id="KW-1185">Reference proteome</keyword>
<name>A0ABN3WL31_9ACTN</name>
<gene>
    <name evidence="1" type="ORF">GCM10010478_16160</name>
</gene>
<protein>
    <submittedName>
        <fullName evidence="1">Uncharacterized protein</fullName>
    </submittedName>
</protein>
<proteinExistence type="predicted"/>
<sequence length="85" mass="9294">MSTVTDTRAHVLREVSLTICGRREGKTAACTSCLRKTDAVVHTIRGFELNTALLPRLADIICGAQGQPRASCWEKATTLLLELRP</sequence>
<evidence type="ECO:0000313" key="2">
    <source>
        <dbReference type="Proteomes" id="UP001501423"/>
    </source>
</evidence>
<accession>A0ABN3WL31</accession>
<dbReference type="EMBL" id="BAAAVA010000012">
    <property type="protein sequence ID" value="GAA2917219.1"/>
    <property type="molecule type" value="Genomic_DNA"/>
</dbReference>
<organism evidence="1 2">
    <name type="scientific">Streptomyces erythrogriseus</name>
    <dbReference type="NCBI Taxonomy" id="284027"/>
    <lineage>
        <taxon>Bacteria</taxon>
        <taxon>Bacillati</taxon>
        <taxon>Actinomycetota</taxon>
        <taxon>Actinomycetes</taxon>
        <taxon>Kitasatosporales</taxon>
        <taxon>Streptomycetaceae</taxon>
        <taxon>Streptomyces</taxon>
        <taxon>Streptomyces griseoincarnatus group</taxon>
    </lineage>
</organism>
<comment type="caution">
    <text evidence="1">The sequence shown here is derived from an EMBL/GenBank/DDBJ whole genome shotgun (WGS) entry which is preliminary data.</text>
</comment>
<dbReference type="Proteomes" id="UP001501423">
    <property type="component" value="Unassembled WGS sequence"/>
</dbReference>
<evidence type="ECO:0000313" key="1">
    <source>
        <dbReference type="EMBL" id="GAA2917219.1"/>
    </source>
</evidence>
<reference evidence="1 2" key="1">
    <citation type="journal article" date="2019" name="Int. J. Syst. Evol. Microbiol.">
        <title>The Global Catalogue of Microorganisms (GCM) 10K type strain sequencing project: providing services to taxonomists for standard genome sequencing and annotation.</title>
        <authorList>
            <consortium name="The Broad Institute Genomics Platform"/>
            <consortium name="The Broad Institute Genome Sequencing Center for Infectious Disease"/>
            <person name="Wu L."/>
            <person name="Ma J."/>
        </authorList>
    </citation>
    <scope>NUCLEOTIDE SEQUENCE [LARGE SCALE GENOMIC DNA]</scope>
    <source>
        <strain evidence="1 2">JCM 9650</strain>
    </source>
</reference>